<dbReference type="FunFam" id="3.30.300.30:FF:000015">
    <property type="entry name" value="Nonribosomal peptide synthase SidD"/>
    <property type="match status" value="3"/>
</dbReference>
<evidence type="ECO:0000256" key="3">
    <source>
        <dbReference type="ARBA" id="ARBA00022598"/>
    </source>
</evidence>
<dbReference type="Gene3D" id="3.40.50.720">
    <property type="entry name" value="NAD(P)-binding Rossmann-like Domain"/>
    <property type="match status" value="1"/>
</dbReference>
<dbReference type="InterPro" id="IPR000873">
    <property type="entry name" value="AMP-dep_synth/lig_dom"/>
</dbReference>
<dbReference type="FunFam" id="3.30.559.30:FF:000003">
    <property type="entry name" value="Nonribosomal peptide synthase SidD"/>
    <property type="match status" value="2"/>
</dbReference>
<dbReference type="PROSITE" id="PS00455">
    <property type="entry name" value="AMP_BINDING"/>
    <property type="match status" value="3"/>
</dbReference>
<dbReference type="GO" id="GO:0016874">
    <property type="term" value="F:ligase activity"/>
    <property type="evidence" value="ECO:0007669"/>
    <property type="project" value="UniProtKB-KW"/>
</dbReference>
<feature type="domain" description="Carrier" evidence="5">
    <location>
        <begin position="3014"/>
        <end position="3092"/>
    </location>
</feature>
<dbReference type="InterPro" id="IPR010071">
    <property type="entry name" value="AA_adenyl_dom"/>
</dbReference>
<dbReference type="CDD" id="cd05918">
    <property type="entry name" value="A_NRPS_SidN3_like"/>
    <property type="match status" value="3"/>
</dbReference>
<evidence type="ECO:0000259" key="5">
    <source>
        <dbReference type="PROSITE" id="PS50075"/>
    </source>
</evidence>
<evidence type="ECO:0000256" key="4">
    <source>
        <dbReference type="ARBA" id="ARBA00029454"/>
    </source>
</evidence>
<protein>
    <submittedName>
        <fullName evidence="6">Aerothricin synthetase 1</fullName>
    </submittedName>
</protein>
<dbReference type="GO" id="GO:0044550">
    <property type="term" value="P:secondary metabolite biosynthetic process"/>
    <property type="evidence" value="ECO:0007669"/>
    <property type="project" value="TreeGrafter"/>
</dbReference>
<dbReference type="InterPro" id="IPR036736">
    <property type="entry name" value="ACP-like_sf"/>
</dbReference>
<feature type="domain" description="Carrier" evidence="5">
    <location>
        <begin position="1927"/>
        <end position="2006"/>
    </location>
</feature>
<dbReference type="NCBIfam" id="TIGR01746">
    <property type="entry name" value="Thioester-redct"/>
    <property type="match status" value="1"/>
</dbReference>
<dbReference type="PANTHER" id="PTHR45527">
    <property type="entry name" value="NONRIBOSOMAL PEPTIDE SYNTHETASE"/>
    <property type="match status" value="1"/>
</dbReference>
<feature type="domain" description="Carrier" evidence="5">
    <location>
        <begin position="838"/>
        <end position="917"/>
    </location>
</feature>
<dbReference type="CDD" id="cd19545">
    <property type="entry name" value="FUM14_C_NRPS-like"/>
    <property type="match status" value="2"/>
</dbReference>
<dbReference type="EMBL" id="JAQQWP010000010">
    <property type="protein sequence ID" value="KAK8096796.1"/>
    <property type="molecule type" value="Genomic_DNA"/>
</dbReference>
<dbReference type="PROSITE" id="PS50075">
    <property type="entry name" value="CARRIER"/>
    <property type="match status" value="3"/>
</dbReference>
<dbReference type="InterPro" id="IPR009081">
    <property type="entry name" value="PP-bd_ACP"/>
</dbReference>
<dbReference type="Gene3D" id="3.30.300.30">
    <property type="match status" value="3"/>
</dbReference>
<dbReference type="InterPro" id="IPR023213">
    <property type="entry name" value="CAT-like_dom_sf"/>
</dbReference>
<dbReference type="NCBIfam" id="TIGR01733">
    <property type="entry name" value="AA-adenyl-dom"/>
    <property type="match status" value="2"/>
</dbReference>
<dbReference type="Gene3D" id="1.10.1200.10">
    <property type="entry name" value="ACP-like"/>
    <property type="match status" value="3"/>
</dbReference>
<dbReference type="SUPFAM" id="SSF52777">
    <property type="entry name" value="CoA-dependent acyltransferases"/>
    <property type="match status" value="5"/>
</dbReference>
<dbReference type="InterPro" id="IPR010080">
    <property type="entry name" value="Thioester_reductase-like_dom"/>
</dbReference>
<dbReference type="GO" id="GO:0043041">
    <property type="term" value="P:amino acid activation for nonribosomal peptide biosynthetic process"/>
    <property type="evidence" value="ECO:0007669"/>
    <property type="project" value="TreeGrafter"/>
</dbReference>
<dbReference type="Proteomes" id="UP001392437">
    <property type="component" value="Unassembled WGS sequence"/>
</dbReference>
<dbReference type="Gene3D" id="3.30.559.30">
    <property type="entry name" value="Nonribosomal peptide synthetase, condensation domain"/>
    <property type="match status" value="3"/>
</dbReference>
<reference evidence="6 7" key="1">
    <citation type="submission" date="2023-01" db="EMBL/GenBank/DDBJ databases">
        <title>Analysis of 21 Apiospora genomes using comparative genomics revels a genus with tremendous synthesis potential of carbohydrate active enzymes and secondary metabolites.</title>
        <authorList>
            <person name="Sorensen T."/>
        </authorList>
    </citation>
    <scope>NUCLEOTIDE SEQUENCE [LARGE SCALE GENOMIC DNA]</scope>
    <source>
        <strain evidence="6 7">CBS 117206</strain>
    </source>
</reference>
<keyword evidence="1" id="KW-0596">Phosphopantetheine</keyword>
<sequence>MTGGGMASTFWAAQLQGAKRTAFPTVARDVAATTSLSQHFEASFPLGLLDASITKKSILRAAWAIVIARYCDIDDVCFGVAAASGCEVVPLRVRLHPQQRISDCLGDIKAQAAEMATHEQLGLQRIAKISLEAREACDFTNILIITSSGSSGLSEVPSSNYPLVTEITLLDDNSAKLNFAYNSSAISEFQLGALSQHLSNVVKQLATHGDEPLSTLSLTGPWDLEQAIHWCGRKSEIVPFRLHDLVAEQALHKPQCEAIYSWDGVLTYDELNALSGQLARQLRSLGVGRTSMVPVCFEKSLWAIVAMLGVMKAGGAWVPLNPEHPTSRLQEIVSSVNALVVLVSPTTAKNCTGIAGNVVEVTAASLLSPVTQAPRVKKIVSEVDALVTSMSLTTAKTGEGITENVVELLYATSNASSESLAHSDESADWAMNSVEPTPSDAAYVIFTSGSTGKPKGIVIEHGAVCASIRGQEREYCITTSSRVLQFSSYVFDACVADIWLTLVAGGTVCIPSDTQRLENVAGFIREARVNVGIGLTPSFMATIDPDDVPGLKMLLIAAEAPTKETIATWQPRVERFLNGYGPTETVVMCTYHDYKSPDDHPTTIGRAFTGRGWIVDADNHDRLSPIGCVGELLMESSGLARGYLNDEAKTNAAFLHEVGWWPTDLLGPSNRFYKTGDLVKFNTDGTIVYIGRKDTQVKVRGQRVELSEIEYRIRTTLSNIAQVAVDVVRREPGDLLAAWMSFDDTHNLGATGTADGVDNFLPMDDTMRERITGLATELRASLPSYMVPAVFLPLRSMLFNTSMKIDRVSLRASVEALGSGLSAYSLVQANDVEEDDGEPLTQTESKLQELWSQILKVPAESITKNTAFLQIGGDSISMIRLVNLARKEGISLEMANIFADSRLSHIAATAKIEEDMTVLQLDQFSLLPFDEVDDIVGHACEQCGFPSRDAIEDMYPCTSLQEGLMALSMKQPGSYVASFVYKMPEDVDPDRFRASWDRTVELCSNLRTRIALIGGNSIQVIAREVTGWHASTEVEASDLKSTQSALQSILMSYGSPLCRYAIAVEPSGERYFVLGLHHAIYDGWCFRLMTDTLKAQYQGAESQVASRTGFPSYSLFIRYTLGLNLDAAASYWKAQLHGAKKTAFPAALRDTSTSVTQEFSATIEIPRAASTTITKASVLRAAWAIVLARYCDTDDVCFAVTVSGRQAPVAGLDGMAGPAIATVPVRVRLDSRQTVADFLNQIQAQASEMAAYEQYGLQRIAKVSADAREACDFANLMVIQPSQVADESDDAVLLQPAVTGAVSGEGVAGFFNYPLMAEFVLLSDDRAQLNFTFDASAVSAFQLGALSHQLNHVIGQLVAQGDQPMGTLSLTSSWDLQQAVQFSGVSKPEVARTRLESLLAEQAQRTPDSEAIFSWDGTLTYNELDAYSTKLAGHLRILGVGPSVMVPICFEKSRWAIVAMVAVVKAGGAWVPLNPQHPPARLRMIMEDVSASIILVSSSTGETCQGLADRIVEVSTASLSNLPEVDETAVRPTDSTPDDVAYIIFTSGSTGKPKGIVVQQWALCSSIHCQIKEYQTGPHTRVIQFANYVFDACIADIFVALCSGGTVCVPSDAQRLQNIAGFIRDAAVNTAMGLTPSFAATIPPEECRGLTKIVLGAEAVTRETLDIWFGHAELYNTYGPTETLVMCTSYRYTSRDEAPGTIGRLFTGRAWIVEADDHHKLTPIGCVGELLIESTPMAQGYLNDKVKTQGAFIDHVQWWNATALENGGISRFYKTGDLVKFREDGMLCYVGRKDTQVKIRGQRIELGEIEHAVRRGLPEVEQVAVDIVRREAGDVLVAFFTLANADDQGGDDNVLVITDAMRQRFAVLTSKLRAALPSYMIPSSFLPLRSMLFNASMKIDRLALRASAQALGEGLSAYSSTQADNVEPSMPMELRLRELWVQVLKVPISDIKKNSEFLQIGGDSISAIRLVTLARQKGISLDIATIFQDSRLSYIATTASICEETALASLVPEPFTLLPSSEVGKITAQSREQCELLADEEIEDIYPCTALQEGLMALTNKQPGSYVASFVYRIPAEVNLDLDKFRSAWERTVELCSNLRTRIAFVGGRSVQVVVRHAEAWQVAGTPDLESALALLDSVVMGYGTSLCRATMAVGPNGDYHFALAIHHATYDGWGFQLVLQTLQAIYHGSALSELPPYSLFIKHTQGMDQDAASRYWMEQLKGAKRSGYPLIGREVNAAKSVTQTFEATISLPRSTGTSITKASILRAAWALLLARHCDLDDVCFAMTVSGRQAPVPGLDNMAGPTIATVPVRVRLNPNQSVADFLQGIQAQASNMAVYEQYGLQNISKISPDAREACDFTNLIVIQPAAAEASDDSAETILLPAESKGSSADKGLEGFFNYPLITEVVLQEDQAKLNFTFDASILSEFELHALSQQLGHVVQQLSSTRGEQPLSKVTLASSWDLEQAMKWSGEKSEVVHARLEEVISHQVKRGPDREAIYSWDGRLTYNQLDTLSSQLARYLRCVGVGPNVMVPICFEKSMWTIVAMLGIVKAGGAFVPLNPAHPTSRLQSVVSDINARVLLVSPTTAEACADIACRIIHVSAASLAELVKRADEITAASVEVARPILTPEEVAYIIFTSGSTGKPKGIVVEHGPLCSSIRSQARHFGIAADSRVLQFSSYVFDACIADIFVTLCSGGTNIAGFIQEARVNTAIALTPSFVATINPNEVPTFKNLFVGAEAPTKETLSTWFGRVHLTNVYGPTETIMICVSYTYQSVTESPLTIGRPFTARLWVVDADDHNKLAPIGCVGELLVEGTTLVKGYLNDPVKTNASFINSVDWWPAETLGSKTRFYKTGDLVRFNTNGTVAYVGRKDTQVKVRGQRVELGEIEHIIRNTLPHVEHVAVDVVRREGDILVAFVAFDDLDESTAKGGEDSSSPVLAMDEAMRQRFAGLGDKLRSSLPPYMVPSLFIPLRAMLFNTSMKMDRQALRLLCPESAVEASQFVLGQRVAFEAPADELEAGLRQLWAQVLRIANKEISVLDNFYDLGGDSIRIVTLNKLVRKAHNVTLTVRQMSSRTITIRSLAELIRAECEGAPVRAAPAVDLMAEVAAVMGALPVDSDGPLAANPVTELPDGATILLTGATGYLGTEILKQLLRSGRKVIALVRATSPAHGLERIKRSAQIAGWWDEDADATRVEVWPGDLAHARLGLDETSWARLCGNAGVSGAVDAVVHNGAVVNWNADFSMLRAANVQSTADLLGAVAASPRSAKLVYISGGLTGDTQTDRAATAAQMAAGGNGYAQTKFLAESIVHEVAVSRLPEPHNRISTVKPGMIIGGAGGVCNIDDYIWRVVAASVSVRAFPEEPADHWMPIASVETVAGAAVSQLAASGAVKSFVDLQSVGLPAKAFWEILNEELGIACRPVSWSSWMELVSEQMIDLNEAHPLWPVQQFLGASSLSSPAEHGEIAVNDREVAAVQRSLQYLLKIGFITLVPGEFGTVSADAMAR</sequence>
<dbReference type="GO" id="GO:0031177">
    <property type="term" value="F:phosphopantetheine binding"/>
    <property type="evidence" value="ECO:0007669"/>
    <property type="project" value="TreeGrafter"/>
</dbReference>
<dbReference type="SUPFAM" id="SSF51735">
    <property type="entry name" value="NAD(P)-binding Rossmann-fold domains"/>
    <property type="match status" value="1"/>
</dbReference>
<keyword evidence="3" id="KW-0436">Ligase</keyword>
<gene>
    <name evidence="6" type="ORF">PG999_012740</name>
</gene>
<dbReference type="InterPro" id="IPR042099">
    <property type="entry name" value="ANL_N_sf"/>
</dbReference>
<dbReference type="InterPro" id="IPR013120">
    <property type="entry name" value="FAR_NAD-bd"/>
</dbReference>
<dbReference type="PANTHER" id="PTHR45527:SF16">
    <property type="entry name" value="NONRIBOSOMAL PEPTIDE SYNTHASE ATNA-RELATED"/>
    <property type="match status" value="1"/>
</dbReference>
<keyword evidence="7" id="KW-1185">Reference proteome</keyword>
<comment type="similarity">
    <text evidence="4">Belongs to the NRP synthetase family.</text>
</comment>
<proteinExistence type="inferred from homology"/>
<dbReference type="GO" id="GO:0005737">
    <property type="term" value="C:cytoplasm"/>
    <property type="evidence" value="ECO:0007669"/>
    <property type="project" value="TreeGrafter"/>
</dbReference>
<evidence type="ECO:0000256" key="1">
    <source>
        <dbReference type="ARBA" id="ARBA00022450"/>
    </source>
</evidence>
<dbReference type="InterPro" id="IPR020845">
    <property type="entry name" value="AMP-binding_CS"/>
</dbReference>
<comment type="caution">
    <text evidence="6">The sequence shown here is derived from an EMBL/GenBank/DDBJ whole genome shotgun (WGS) entry which is preliminary data.</text>
</comment>
<dbReference type="InterPro" id="IPR045851">
    <property type="entry name" value="AMP-bd_C_sf"/>
</dbReference>
<name>A0AAW0QIS3_9PEZI</name>
<dbReference type="Pfam" id="PF00550">
    <property type="entry name" value="PP-binding"/>
    <property type="match status" value="3"/>
</dbReference>
<dbReference type="SUPFAM" id="SSF56801">
    <property type="entry name" value="Acetyl-CoA synthetase-like"/>
    <property type="match status" value="3"/>
</dbReference>
<dbReference type="NCBIfam" id="NF003417">
    <property type="entry name" value="PRK04813.1"/>
    <property type="match status" value="4"/>
</dbReference>
<accession>A0AAW0QIS3</accession>
<dbReference type="Gene3D" id="3.30.559.10">
    <property type="entry name" value="Chloramphenicol acetyltransferase-like domain"/>
    <property type="match status" value="2"/>
</dbReference>
<dbReference type="InterPro" id="IPR001242">
    <property type="entry name" value="Condensation_dom"/>
</dbReference>
<evidence type="ECO:0000256" key="2">
    <source>
        <dbReference type="ARBA" id="ARBA00022553"/>
    </source>
</evidence>
<dbReference type="FunFam" id="3.40.50.980:FF:000001">
    <property type="entry name" value="Non-ribosomal peptide synthetase"/>
    <property type="match status" value="2"/>
</dbReference>
<dbReference type="FunFam" id="3.40.50.12780:FF:000014">
    <property type="entry name" value="Nonribosomal peptide synthetase 1"/>
    <property type="match status" value="1"/>
</dbReference>
<dbReference type="InterPro" id="IPR036291">
    <property type="entry name" value="NAD(P)-bd_dom_sf"/>
</dbReference>
<dbReference type="Pfam" id="PF07993">
    <property type="entry name" value="NAD_binding_4"/>
    <property type="match status" value="1"/>
</dbReference>
<dbReference type="Pfam" id="PF00668">
    <property type="entry name" value="Condensation"/>
    <property type="match status" value="3"/>
</dbReference>
<dbReference type="Gene3D" id="3.40.50.12780">
    <property type="entry name" value="N-terminal domain of ligase-like"/>
    <property type="match status" value="4"/>
</dbReference>
<dbReference type="Pfam" id="PF00501">
    <property type="entry name" value="AMP-binding"/>
    <property type="match status" value="3"/>
</dbReference>
<dbReference type="PROSITE" id="PS00012">
    <property type="entry name" value="PHOSPHOPANTETHEINE"/>
    <property type="match status" value="2"/>
</dbReference>
<evidence type="ECO:0000313" key="7">
    <source>
        <dbReference type="Proteomes" id="UP001392437"/>
    </source>
</evidence>
<keyword evidence="2" id="KW-0597">Phosphoprotein</keyword>
<organism evidence="6 7">
    <name type="scientific">Apiospora kogelbergensis</name>
    <dbReference type="NCBI Taxonomy" id="1337665"/>
    <lineage>
        <taxon>Eukaryota</taxon>
        <taxon>Fungi</taxon>
        <taxon>Dikarya</taxon>
        <taxon>Ascomycota</taxon>
        <taxon>Pezizomycotina</taxon>
        <taxon>Sordariomycetes</taxon>
        <taxon>Xylariomycetidae</taxon>
        <taxon>Amphisphaeriales</taxon>
        <taxon>Apiosporaceae</taxon>
        <taxon>Apiospora</taxon>
    </lineage>
</organism>
<evidence type="ECO:0000313" key="6">
    <source>
        <dbReference type="EMBL" id="KAK8096796.1"/>
    </source>
</evidence>
<dbReference type="InterPro" id="IPR006162">
    <property type="entry name" value="Ppantetheine_attach_site"/>
</dbReference>
<dbReference type="SUPFAM" id="SSF47336">
    <property type="entry name" value="ACP-like"/>
    <property type="match status" value="3"/>
</dbReference>